<dbReference type="KEGG" id="ncon:LC1Nh_0348"/>
<dbReference type="Proteomes" id="UP000377803">
    <property type="component" value="Chromosome"/>
</dbReference>
<evidence type="ECO:0000256" key="1">
    <source>
        <dbReference type="SAM" id="Phobius"/>
    </source>
</evidence>
<dbReference type="RefSeq" id="WP_153549987.1">
    <property type="nucleotide sequence ID" value="NZ_CP040089.1"/>
</dbReference>
<dbReference type="EMBL" id="CP040089">
    <property type="protein sequence ID" value="QGA80249.1"/>
    <property type="molecule type" value="Genomic_DNA"/>
</dbReference>
<sequence length="218" mass="23466">MKGQTQAVTAVLITGVIVGGIASAYVWGVPLIEKRQSQSELQSVESSSEQLLETIRSVSNEGSQSSSEVDFSLNNGRVEVNSEENYIDIITFSDSSNYPKGSWSLLEGSSRQGLSFGAGKYALRGEDSSGVLAVKARKGGNSLIRYRVEFRNLRTDTVSGSELRLVDLQVSGADEASGDVTVELTNKGEEVDSGDDSFTLSSGDELVRRRTVVEVDLR</sequence>
<protein>
    <submittedName>
        <fullName evidence="2">Uncharacterized protein</fullName>
    </submittedName>
</protein>
<reference evidence="3" key="1">
    <citation type="submission" date="2019-05" db="EMBL/GenBank/DDBJ databases">
        <title>Candidatus Nanohalobium constans, a novel model system to study the DPANN nano-sized archaea: genomic and physiological characterization of a nanoarchaeon co-cultured with its chitinotrophic host.</title>
        <authorList>
            <person name="La Cono V."/>
            <person name="Arcadi E."/>
            <person name="Crisafi F."/>
            <person name="Denaro R."/>
            <person name="La Spada G."/>
            <person name="Messina E."/>
            <person name="Smedile F."/>
            <person name="Toshchakov S.V."/>
            <person name="Shevchenko M.A."/>
            <person name="Golyshin P.N."/>
            <person name="Golyshina O.V."/>
            <person name="Ferrer M."/>
            <person name="Rohde M."/>
            <person name="Mushegian A."/>
            <person name="Sorokin D.Y."/>
            <person name="Giuliano L."/>
            <person name="Yakimov M.M."/>
        </authorList>
    </citation>
    <scope>NUCLEOTIDE SEQUENCE [LARGE SCALE GENOMIC DNA]</scope>
    <source>
        <strain evidence="3">LC1Nh</strain>
    </source>
</reference>
<gene>
    <name evidence="2" type="ORF">LC1Nh_0348</name>
</gene>
<evidence type="ECO:0000313" key="2">
    <source>
        <dbReference type="EMBL" id="QGA80249.1"/>
    </source>
</evidence>
<accession>A0A5Q0UH01</accession>
<name>A0A5Q0UH01_9ARCH</name>
<keyword evidence="3" id="KW-1185">Reference proteome</keyword>
<keyword evidence="1" id="KW-0472">Membrane</keyword>
<keyword evidence="1" id="KW-0812">Transmembrane</keyword>
<keyword evidence="1" id="KW-1133">Transmembrane helix</keyword>
<feature type="transmembrane region" description="Helical" evidence="1">
    <location>
        <begin position="7"/>
        <end position="28"/>
    </location>
</feature>
<dbReference type="GeneID" id="42364731"/>
<evidence type="ECO:0000313" key="3">
    <source>
        <dbReference type="Proteomes" id="UP000377803"/>
    </source>
</evidence>
<proteinExistence type="predicted"/>
<organism evidence="2 3">
    <name type="scientific">Candidatus Nanohalobium constans</name>
    <dbReference type="NCBI Taxonomy" id="2565781"/>
    <lineage>
        <taxon>Archaea</taxon>
        <taxon>Candidatus Nanohalarchaeota</taxon>
        <taxon>Candidatus Nanohalobia</taxon>
        <taxon>Candidatus Nanohalobiales</taxon>
        <taxon>Candidatus Nanohalobiaceae</taxon>
        <taxon>Candidatus Nanohalobium</taxon>
    </lineage>
</organism>
<dbReference type="AlphaFoldDB" id="A0A5Q0UH01"/>